<dbReference type="EMBL" id="SYUV01000074">
    <property type="protein sequence ID" value="TKF27428.1"/>
    <property type="molecule type" value="Genomic_DNA"/>
</dbReference>
<evidence type="ECO:0000259" key="12">
    <source>
        <dbReference type="PROSITE" id="PS50885"/>
    </source>
</evidence>
<evidence type="ECO:0000256" key="1">
    <source>
        <dbReference type="ARBA" id="ARBA00004651"/>
    </source>
</evidence>
<dbReference type="InterPro" id="IPR004090">
    <property type="entry name" value="Chemotax_Me-accpt_rcpt"/>
</dbReference>
<evidence type="ECO:0000256" key="10">
    <source>
        <dbReference type="SAM" id="Phobius"/>
    </source>
</evidence>
<keyword evidence="9" id="KW-0175">Coiled coil</keyword>
<evidence type="ECO:0000259" key="11">
    <source>
        <dbReference type="PROSITE" id="PS50111"/>
    </source>
</evidence>
<keyword evidence="4 10" id="KW-1133">Transmembrane helix</keyword>
<dbReference type="InterPro" id="IPR003660">
    <property type="entry name" value="HAMP_dom"/>
</dbReference>
<dbReference type="Gene3D" id="1.10.287.950">
    <property type="entry name" value="Methyl-accepting chemotaxis protein"/>
    <property type="match status" value="1"/>
</dbReference>
<feature type="transmembrane region" description="Helical" evidence="10">
    <location>
        <begin position="199"/>
        <end position="220"/>
    </location>
</feature>
<protein>
    <submittedName>
        <fullName evidence="13">HAMP domain-containing protein</fullName>
    </submittedName>
</protein>
<dbReference type="PROSITE" id="PS50885">
    <property type="entry name" value="HAMP"/>
    <property type="match status" value="1"/>
</dbReference>
<keyword evidence="6 8" id="KW-0807">Transducer</keyword>
<feature type="domain" description="Methyl-accepting transducer" evidence="11">
    <location>
        <begin position="281"/>
        <end position="517"/>
    </location>
</feature>
<dbReference type="GO" id="GO:0006935">
    <property type="term" value="P:chemotaxis"/>
    <property type="evidence" value="ECO:0007669"/>
    <property type="project" value="InterPro"/>
</dbReference>
<dbReference type="Proteomes" id="UP000307574">
    <property type="component" value="Unassembled WGS sequence"/>
</dbReference>
<keyword evidence="3 10" id="KW-0812">Transmembrane</keyword>
<dbReference type="InterPro" id="IPR033480">
    <property type="entry name" value="sCache_2"/>
</dbReference>
<feature type="coiled-coil region" evidence="9">
    <location>
        <begin position="324"/>
        <end position="358"/>
    </location>
</feature>
<reference evidence="13 14" key="1">
    <citation type="submission" date="2019-04" db="EMBL/GenBank/DDBJ databases">
        <title>A reverse ecology approach based on a biological definition of microbial populations.</title>
        <authorList>
            <person name="Arevalo P."/>
            <person name="Vaninsberghe D."/>
            <person name="Elsherbini J."/>
            <person name="Gore J."/>
            <person name="Polz M."/>
        </authorList>
    </citation>
    <scope>NUCLEOTIDE SEQUENCE [LARGE SCALE GENOMIC DNA]</scope>
    <source>
        <strain evidence="13 14">10N.261.46.F4</strain>
    </source>
</reference>
<dbReference type="Pfam" id="PF17200">
    <property type="entry name" value="sCache_2"/>
    <property type="match status" value="1"/>
</dbReference>
<dbReference type="SUPFAM" id="SSF58104">
    <property type="entry name" value="Methyl-accepting chemotaxis protein (MCP) signaling domain"/>
    <property type="match status" value="1"/>
</dbReference>
<dbReference type="PANTHER" id="PTHR32089">
    <property type="entry name" value="METHYL-ACCEPTING CHEMOTAXIS PROTEIN MCPB"/>
    <property type="match status" value="1"/>
</dbReference>
<evidence type="ECO:0000256" key="6">
    <source>
        <dbReference type="ARBA" id="ARBA00023224"/>
    </source>
</evidence>
<dbReference type="GO" id="GO:0004888">
    <property type="term" value="F:transmembrane signaling receptor activity"/>
    <property type="evidence" value="ECO:0007669"/>
    <property type="project" value="InterPro"/>
</dbReference>
<evidence type="ECO:0000256" key="2">
    <source>
        <dbReference type="ARBA" id="ARBA00022475"/>
    </source>
</evidence>
<feature type="domain" description="HAMP" evidence="12">
    <location>
        <begin position="222"/>
        <end position="276"/>
    </location>
</feature>
<evidence type="ECO:0000256" key="9">
    <source>
        <dbReference type="SAM" id="Coils"/>
    </source>
</evidence>
<evidence type="ECO:0000256" key="5">
    <source>
        <dbReference type="ARBA" id="ARBA00023136"/>
    </source>
</evidence>
<dbReference type="InterPro" id="IPR004089">
    <property type="entry name" value="MCPsignal_dom"/>
</dbReference>
<dbReference type="GO" id="GO:0007165">
    <property type="term" value="P:signal transduction"/>
    <property type="evidence" value="ECO:0007669"/>
    <property type="project" value="UniProtKB-KW"/>
</dbReference>
<dbReference type="SMART" id="SM00283">
    <property type="entry name" value="MA"/>
    <property type="match status" value="1"/>
</dbReference>
<dbReference type="AlphaFoldDB" id="A0A4U2CKH8"/>
<comment type="similarity">
    <text evidence="7">Belongs to the methyl-accepting chemotaxis (MCP) protein family.</text>
</comment>
<dbReference type="CDD" id="cd11386">
    <property type="entry name" value="MCP_signal"/>
    <property type="match status" value="1"/>
</dbReference>
<dbReference type="PROSITE" id="PS50111">
    <property type="entry name" value="CHEMOTAXIS_TRANSDUC_2"/>
    <property type="match status" value="1"/>
</dbReference>
<organism evidence="13 14">
    <name type="scientific">Vibrio kanaloae</name>
    <dbReference type="NCBI Taxonomy" id="170673"/>
    <lineage>
        <taxon>Bacteria</taxon>
        <taxon>Pseudomonadati</taxon>
        <taxon>Pseudomonadota</taxon>
        <taxon>Gammaproteobacteria</taxon>
        <taxon>Vibrionales</taxon>
        <taxon>Vibrionaceae</taxon>
        <taxon>Vibrio</taxon>
    </lineage>
</organism>
<dbReference type="PANTHER" id="PTHR32089:SF119">
    <property type="entry name" value="METHYL-ACCEPTING CHEMOTAXIS PROTEIN CTPL"/>
    <property type="match status" value="1"/>
</dbReference>
<comment type="subcellular location">
    <subcellularLocation>
        <location evidence="1">Cell membrane</location>
        <topology evidence="1">Multi-pass membrane protein</topology>
    </subcellularLocation>
</comment>
<dbReference type="SMART" id="SM00304">
    <property type="entry name" value="HAMP"/>
    <property type="match status" value="1"/>
</dbReference>
<gene>
    <name evidence="13" type="ORF">FCV50_19865</name>
</gene>
<keyword evidence="5 10" id="KW-0472">Membrane</keyword>
<proteinExistence type="inferred from homology"/>
<comment type="caution">
    <text evidence="13">The sequence shown here is derived from an EMBL/GenBank/DDBJ whole genome shotgun (WGS) entry which is preliminary data.</text>
</comment>
<accession>A0A4U2CKH8</accession>
<evidence type="ECO:0000256" key="8">
    <source>
        <dbReference type="PROSITE-ProRule" id="PRU00284"/>
    </source>
</evidence>
<evidence type="ECO:0000256" key="3">
    <source>
        <dbReference type="ARBA" id="ARBA00022692"/>
    </source>
</evidence>
<evidence type="ECO:0000313" key="13">
    <source>
        <dbReference type="EMBL" id="TKF27428.1"/>
    </source>
</evidence>
<dbReference type="FunFam" id="1.10.287.950:FF:000001">
    <property type="entry name" value="Methyl-accepting chemotaxis sensory transducer"/>
    <property type="match status" value="1"/>
</dbReference>
<evidence type="ECO:0000256" key="4">
    <source>
        <dbReference type="ARBA" id="ARBA00022989"/>
    </source>
</evidence>
<feature type="transmembrane region" description="Helical" evidence="10">
    <location>
        <begin position="9"/>
        <end position="30"/>
    </location>
</feature>
<dbReference type="PRINTS" id="PR00260">
    <property type="entry name" value="CHEMTRNSDUCR"/>
</dbReference>
<evidence type="ECO:0000313" key="14">
    <source>
        <dbReference type="Proteomes" id="UP000307574"/>
    </source>
</evidence>
<keyword evidence="2" id="KW-1003">Cell membrane</keyword>
<dbReference type="RefSeq" id="WP_136981167.1">
    <property type="nucleotide sequence ID" value="NZ_CP090020.1"/>
</dbReference>
<name>A0A4U2CKH8_9VIBR</name>
<dbReference type="Pfam" id="PF00672">
    <property type="entry name" value="HAMP"/>
    <property type="match status" value="1"/>
</dbReference>
<evidence type="ECO:0000256" key="7">
    <source>
        <dbReference type="ARBA" id="ARBA00029447"/>
    </source>
</evidence>
<dbReference type="GO" id="GO:0005886">
    <property type="term" value="C:plasma membrane"/>
    <property type="evidence" value="ECO:0007669"/>
    <property type="project" value="UniProtKB-SubCell"/>
</dbReference>
<dbReference type="SMART" id="SM01049">
    <property type="entry name" value="Cache_2"/>
    <property type="match status" value="1"/>
</dbReference>
<sequence length="553" mass="59786">MTLTIKNRLYILSFIPLLLMAIGMMSVTYMKSTELTEQQVESTRSNMMAMKEKELKAYLQMAYSSISPFLDRGATLEEALPTLRTLEYGESGYIFGYDSKGVRVVVGQSEDGIGNNYYDLQDKQGNYLIRDLIKNAKLGEFTTYYFPKPGQSVALPKLSYSVFVPQWDLMLGTGFYTDDIDAVIAEMKESSNAALQSSLTAIAMFCGLIALVVAVFAVAVNRTIMQPLEQFDRSISAFASGEADLTARMEAFKAPEFTKLSENFNAFVASLQTIIRSVSDVGQQVVSETTSMSSRAAQVDEIATGQREETEQVATAMTEMTTTAQEISGNASQAADSAKQAENNAKEAQQIVNAAANSVAGLASEVSEANTVVSRLEGDVQNISSSLAVIQDIAEQTNLLALNAAIEAARAGEQGRGFAVVADEVRKLASRTQESTGDIHKMIQQLKAASDAAVKAMDSSQNRSAQTVEEANAAAAALAKIQASIDTIMDMNSLIATATEQQNIVGQEISQRIVVISDQSSQSAELANQNRTGSQNLNSRANELYHLVDRFTV</sequence>
<dbReference type="Pfam" id="PF00015">
    <property type="entry name" value="MCPsignal"/>
    <property type="match status" value="1"/>
</dbReference>
<dbReference type="Gene3D" id="3.30.450.20">
    <property type="entry name" value="PAS domain"/>
    <property type="match status" value="1"/>
</dbReference>